<evidence type="ECO:0000313" key="1">
    <source>
        <dbReference type="EMBL" id="GIY33725.1"/>
    </source>
</evidence>
<comment type="caution">
    <text evidence="1">The sequence shown here is derived from an EMBL/GenBank/DDBJ whole genome shotgun (WGS) entry which is preliminary data.</text>
</comment>
<keyword evidence="2" id="KW-1185">Reference proteome</keyword>
<gene>
    <name evidence="1" type="ORF">CEXT_198771</name>
</gene>
<accession>A0AAV4SMN7</accession>
<name>A0AAV4SMN7_CAEEX</name>
<dbReference type="EMBL" id="BPLR01009677">
    <property type="protein sequence ID" value="GIY33725.1"/>
    <property type="molecule type" value="Genomic_DNA"/>
</dbReference>
<organism evidence="1 2">
    <name type="scientific">Caerostris extrusa</name>
    <name type="common">Bark spider</name>
    <name type="synonym">Caerostris bankana</name>
    <dbReference type="NCBI Taxonomy" id="172846"/>
    <lineage>
        <taxon>Eukaryota</taxon>
        <taxon>Metazoa</taxon>
        <taxon>Ecdysozoa</taxon>
        <taxon>Arthropoda</taxon>
        <taxon>Chelicerata</taxon>
        <taxon>Arachnida</taxon>
        <taxon>Araneae</taxon>
        <taxon>Araneomorphae</taxon>
        <taxon>Entelegynae</taxon>
        <taxon>Araneoidea</taxon>
        <taxon>Araneidae</taxon>
        <taxon>Caerostris</taxon>
    </lineage>
</organism>
<dbReference type="AlphaFoldDB" id="A0AAV4SMN7"/>
<evidence type="ECO:0000313" key="2">
    <source>
        <dbReference type="Proteomes" id="UP001054945"/>
    </source>
</evidence>
<reference evidence="1 2" key="1">
    <citation type="submission" date="2021-06" db="EMBL/GenBank/DDBJ databases">
        <title>Caerostris extrusa draft genome.</title>
        <authorList>
            <person name="Kono N."/>
            <person name="Arakawa K."/>
        </authorList>
    </citation>
    <scope>NUCLEOTIDE SEQUENCE [LARGE SCALE GENOMIC DNA]</scope>
</reference>
<protein>
    <submittedName>
        <fullName evidence="1">Uncharacterized protein</fullName>
    </submittedName>
</protein>
<proteinExistence type="predicted"/>
<dbReference type="Proteomes" id="UP001054945">
    <property type="component" value="Unassembled WGS sequence"/>
</dbReference>
<sequence length="96" mass="11381">MKHLFSSRSIAKLKPSQTKVLGFSWDGETFLHYQFSNWRSELSPYIIWHEVRLVLIRIQRIVLLAAVDKHYIRPLSRMSHNSDVVESVYVLTRQIL</sequence>